<proteinExistence type="predicted"/>
<sequence length="187" mass="20516">MSARCDHAPALRAKLRAATQDHHQSLDTALGRLDLAEREDYVRFLTVQARARAGVETWLARYCPPEWMPPSQAAALERDISDLGHAPLRTTPAFAHGDEGPVAWLGAAWVLAGSSLGNRMMERDLSARAPSGWPMAFLRDSAMPAYFKALRPLLEAIDVNPGAERTATAVFDHFMAEARQQLDKVAA</sequence>
<dbReference type="RefSeq" id="WP_115491310.1">
    <property type="nucleotide sequence ID" value="NZ_JACHWW010000001.1"/>
</dbReference>
<dbReference type="CDD" id="cd19166">
    <property type="entry name" value="HemeO-bac"/>
    <property type="match status" value="1"/>
</dbReference>
<dbReference type="Proteomes" id="UP000254101">
    <property type="component" value="Unassembled WGS sequence"/>
</dbReference>
<keyword evidence="2" id="KW-1185">Reference proteome</keyword>
<organism evidence="1 2">
    <name type="scientific">Alteriqipengyuania lutimaris</name>
    <dbReference type="NCBI Taxonomy" id="1538146"/>
    <lineage>
        <taxon>Bacteria</taxon>
        <taxon>Pseudomonadati</taxon>
        <taxon>Pseudomonadota</taxon>
        <taxon>Alphaproteobacteria</taxon>
        <taxon>Sphingomonadales</taxon>
        <taxon>Erythrobacteraceae</taxon>
        <taxon>Alteriqipengyuania</taxon>
    </lineage>
</organism>
<evidence type="ECO:0000313" key="2">
    <source>
        <dbReference type="Proteomes" id="UP000254101"/>
    </source>
</evidence>
<dbReference type="AlphaFoldDB" id="A0A395LK76"/>
<dbReference type="EMBL" id="QRBB01000001">
    <property type="protein sequence ID" value="RDS77089.1"/>
    <property type="molecule type" value="Genomic_DNA"/>
</dbReference>
<comment type="caution">
    <text evidence="1">The sequence shown here is derived from an EMBL/GenBank/DDBJ whole genome shotgun (WGS) entry which is preliminary data.</text>
</comment>
<evidence type="ECO:0008006" key="3">
    <source>
        <dbReference type="Google" id="ProtNLM"/>
    </source>
</evidence>
<gene>
    <name evidence="1" type="ORF">DL238_05315</name>
</gene>
<dbReference type="Gene3D" id="1.20.910.10">
    <property type="entry name" value="Heme oxygenase-like"/>
    <property type="match status" value="1"/>
</dbReference>
<accession>A0A395LK76</accession>
<dbReference type="OrthoDB" id="9149607at2"/>
<protein>
    <recommendedName>
        <fullName evidence="3">Heme oxygenase</fullName>
    </recommendedName>
</protein>
<dbReference type="SUPFAM" id="SSF48613">
    <property type="entry name" value="Heme oxygenase-like"/>
    <property type="match status" value="1"/>
</dbReference>
<name>A0A395LK76_9SPHN</name>
<dbReference type="InterPro" id="IPR016084">
    <property type="entry name" value="Haem_Oase-like_multi-hlx"/>
</dbReference>
<reference evidence="1 2" key="1">
    <citation type="submission" date="2018-07" db="EMBL/GenBank/DDBJ databases">
        <title>Erythrobacter nanhaiensis sp. nov., a novel member of the genus Erythrobacter isolated from the South China Sea.</title>
        <authorList>
            <person name="Chen X."/>
            <person name="Liu J."/>
        </authorList>
    </citation>
    <scope>NUCLEOTIDE SEQUENCE [LARGE SCALE GENOMIC DNA]</scope>
    <source>
        <strain evidence="1 2">S-5</strain>
    </source>
</reference>
<evidence type="ECO:0000313" key="1">
    <source>
        <dbReference type="EMBL" id="RDS77089.1"/>
    </source>
</evidence>